<evidence type="ECO:0000313" key="1">
    <source>
        <dbReference type="EMBL" id="CCE22447.1"/>
    </source>
</evidence>
<accession>G4T221</accession>
<sequence length="66" mass="7336">MKTWPSPRQMKALWWAEGAVTHPTERREYVRVGSTAAALAADACRSGNRTLFGADIFSAELRISKN</sequence>
<dbReference type="Proteomes" id="UP000008315">
    <property type="component" value="Chromosome"/>
</dbReference>
<gene>
    <name evidence="1" type="ordered locus">MEALZ_0752</name>
</gene>
<dbReference type="KEGG" id="mah:MEALZ_0752"/>
<dbReference type="AlphaFoldDB" id="G4T221"/>
<evidence type="ECO:0000313" key="2">
    <source>
        <dbReference type="Proteomes" id="UP000008315"/>
    </source>
</evidence>
<protein>
    <submittedName>
        <fullName evidence="1">Uncharacterized protein</fullName>
    </submittedName>
</protein>
<dbReference type="EMBL" id="FO082060">
    <property type="protein sequence ID" value="CCE22447.1"/>
    <property type="molecule type" value="Genomic_DNA"/>
</dbReference>
<proteinExistence type="predicted"/>
<organism evidence="1 2">
    <name type="scientific">Methylotuvimicrobium alcaliphilum (strain DSM 19304 / NCIMB 14124 / VKM B-2133 / 20Z)</name>
    <name type="common">Methylomicrobium alcaliphilum</name>
    <dbReference type="NCBI Taxonomy" id="1091494"/>
    <lineage>
        <taxon>Bacteria</taxon>
        <taxon>Pseudomonadati</taxon>
        <taxon>Pseudomonadota</taxon>
        <taxon>Gammaproteobacteria</taxon>
        <taxon>Methylococcales</taxon>
        <taxon>Methylococcaceae</taxon>
        <taxon>Methylotuvimicrobium</taxon>
    </lineage>
</organism>
<dbReference type="HOGENOM" id="CLU_2826129_0_0_6"/>
<name>G4T221_META2</name>
<keyword evidence="2" id="KW-1185">Reference proteome</keyword>
<reference evidence="2" key="1">
    <citation type="journal article" date="2012" name="J. Bacteriol.">
        <title>Genome sequence of the haloalkaliphilic methanotrophic bacterium Methylomicrobium alcaliphilum 20Z.</title>
        <authorList>
            <person name="Vuilleumier S."/>
            <person name="Khmelenina V.N."/>
            <person name="Bringel F."/>
            <person name="Reshetnikov A.S."/>
            <person name="Lajus A."/>
            <person name="Mangenot S."/>
            <person name="Rouy Z."/>
            <person name="Op den Camp H.J."/>
            <person name="Jetten M.S."/>
            <person name="Dispirito A.A."/>
            <person name="Dunfield P."/>
            <person name="Klotz M.G."/>
            <person name="Semrau J.D."/>
            <person name="Stein L.Y."/>
            <person name="Barbe V."/>
            <person name="Medigue C."/>
            <person name="Trotsenko Y.A."/>
            <person name="Kalyuzhnaya M.G."/>
        </authorList>
    </citation>
    <scope>NUCLEOTIDE SEQUENCE [LARGE SCALE GENOMIC DNA]</scope>
    <source>
        <strain evidence="2">DSM 19304 / NCIMB 14124 / VKM B-2133 / 20Z</strain>
    </source>
</reference>
<dbReference type="STRING" id="1091494.MEALZ_0752"/>